<evidence type="ECO:0000256" key="1">
    <source>
        <dbReference type="ARBA" id="ARBA00010759"/>
    </source>
</evidence>
<evidence type="ECO:0000256" key="2">
    <source>
        <dbReference type="ARBA" id="ARBA00023004"/>
    </source>
</evidence>
<dbReference type="GO" id="GO:0046872">
    <property type="term" value="F:metal ion binding"/>
    <property type="evidence" value="ECO:0007669"/>
    <property type="project" value="UniProtKB-KW"/>
</dbReference>
<comment type="similarity">
    <text evidence="1 3">Belongs to the polypeptide deformylase family.</text>
</comment>
<dbReference type="GO" id="GO:0006412">
    <property type="term" value="P:translation"/>
    <property type="evidence" value="ECO:0007669"/>
    <property type="project" value="UniProtKB-UniRule"/>
</dbReference>
<protein>
    <recommendedName>
        <fullName evidence="3">Peptide deformylase</fullName>
        <shortName evidence="3">PDF</shortName>
        <ecNumber evidence="3">3.5.1.88</ecNumber>
    </recommendedName>
    <alternativeName>
        <fullName evidence="3">Polypeptide deformylase</fullName>
    </alternativeName>
</protein>
<evidence type="ECO:0000256" key="3">
    <source>
        <dbReference type="HAMAP-Rule" id="MF_00163"/>
    </source>
</evidence>
<comment type="catalytic activity">
    <reaction evidence="3">
        <text>N-terminal N-formyl-L-methionyl-[peptide] + H2O = N-terminal L-methionyl-[peptide] + formate</text>
        <dbReference type="Rhea" id="RHEA:24420"/>
        <dbReference type="Rhea" id="RHEA-COMP:10639"/>
        <dbReference type="Rhea" id="RHEA-COMP:10640"/>
        <dbReference type="ChEBI" id="CHEBI:15377"/>
        <dbReference type="ChEBI" id="CHEBI:15740"/>
        <dbReference type="ChEBI" id="CHEBI:49298"/>
        <dbReference type="ChEBI" id="CHEBI:64731"/>
        <dbReference type="EC" id="3.5.1.88"/>
    </reaction>
</comment>
<dbReference type="EMBL" id="FUYH01000010">
    <property type="protein sequence ID" value="SKA90846.1"/>
    <property type="molecule type" value="Genomic_DNA"/>
</dbReference>
<dbReference type="PANTHER" id="PTHR10458:SF22">
    <property type="entry name" value="PEPTIDE DEFORMYLASE"/>
    <property type="match status" value="1"/>
</dbReference>
<dbReference type="PIRSF" id="PIRSF004749">
    <property type="entry name" value="Pep_def"/>
    <property type="match status" value="1"/>
</dbReference>
<dbReference type="OrthoDB" id="9784988at2"/>
<dbReference type="CDD" id="cd00487">
    <property type="entry name" value="Pep_deformylase"/>
    <property type="match status" value="1"/>
</dbReference>
<feature type="binding site" evidence="3">
    <location>
        <position position="137"/>
    </location>
    <ligand>
        <name>Fe cation</name>
        <dbReference type="ChEBI" id="CHEBI:24875"/>
    </ligand>
</feature>
<dbReference type="GO" id="GO:0042586">
    <property type="term" value="F:peptide deformylase activity"/>
    <property type="evidence" value="ECO:0007669"/>
    <property type="project" value="UniProtKB-UniRule"/>
</dbReference>
<dbReference type="STRING" id="1147123.SAMN05443428_110121"/>
<accession>A0A1T4XMS1</accession>
<dbReference type="NCBIfam" id="NF001159">
    <property type="entry name" value="PRK00150.1-3"/>
    <property type="match status" value="1"/>
</dbReference>
<dbReference type="Proteomes" id="UP000190105">
    <property type="component" value="Unassembled WGS sequence"/>
</dbReference>
<comment type="function">
    <text evidence="3">Removes the formyl group from the N-terminal Met of newly synthesized proteins. Requires at least a dipeptide for an efficient rate of reaction. N-terminal L-methionine is a prerequisite for activity but the enzyme has broad specificity at other positions.</text>
</comment>
<keyword evidence="3" id="KW-0648">Protein biosynthesis</keyword>
<dbReference type="InterPro" id="IPR023635">
    <property type="entry name" value="Peptide_deformylase"/>
</dbReference>
<feature type="binding site" evidence="3">
    <location>
        <position position="133"/>
    </location>
    <ligand>
        <name>Fe cation</name>
        <dbReference type="ChEBI" id="CHEBI:24875"/>
    </ligand>
</feature>
<dbReference type="InterPro" id="IPR036821">
    <property type="entry name" value="Peptide_deformylase_sf"/>
</dbReference>
<keyword evidence="3" id="KW-0378">Hydrolase</keyword>
<keyword evidence="2 3" id="KW-0408">Iron</keyword>
<dbReference type="EC" id="3.5.1.88" evidence="3"/>
<sequence>MAVREIVQKGHPALKAKSTSVAKIDDRIKGIIQDLKDTLYSTSNGIGLAAPQIGINKRIILIDMRDGMKPIVLINPRIVSYSGKQESEESCLSYIGYYGYVERPAKVIVKGLNENGEEVSYKGEELLCRAFCHEIDHLDGIMYTDRAYEIYRDDEERLH</sequence>
<dbReference type="SUPFAM" id="SSF56420">
    <property type="entry name" value="Peptide deformylase"/>
    <property type="match status" value="1"/>
</dbReference>
<dbReference type="RefSeq" id="WP_078696645.1">
    <property type="nucleotide sequence ID" value="NZ_FUYH01000010.1"/>
</dbReference>
<gene>
    <name evidence="3" type="primary">def</name>
    <name evidence="4" type="ORF">SAMN05443428_110121</name>
</gene>
<dbReference type="PANTHER" id="PTHR10458">
    <property type="entry name" value="PEPTIDE DEFORMYLASE"/>
    <property type="match status" value="1"/>
</dbReference>
<dbReference type="Pfam" id="PF01327">
    <property type="entry name" value="Pep_deformylase"/>
    <property type="match status" value="1"/>
</dbReference>
<reference evidence="5" key="1">
    <citation type="submission" date="2017-02" db="EMBL/GenBank/DDBJ databases">
        <authorList>
            <person name="Varghese N."/>
            <person name="Submissions S."/>
        </authorList>
    </citation>
    <scope>NUCLEOTIDE SEQUENCE [LARGE SCALE GENOMIC DNA]</scope>
    <source>
        <strain evidence="5">USBA 833</strain>
    </source>
</reference>
<name>A0A1T4XMS1_9CLOT</name>
<dbReference type="HAMAP" id="MF_00163">
    <property type="entry name" value="Pep_deformylase"/>
    <property type="match status" value="1"/>
</dbReference>
<comment type="cofactor">
    <cofactor evidence="3">
        <name>Fe(2+)</name>
        <dbReference type="ChEBI" id="CHEBI:29033"/>
    </cofactor>
    <text evidence="3">Binds 1 Fe(2+) ion.</text>
</comment>
<evidence type="ECO:0000313" key="4">
    <source>
        <dbReference type="EMBL" id="SKA90846.1"/>
    </source>
</evidence>
<feature type="active site" evidence="3">
    <location>
        <position position="134"/>
    </location>
</feature>
<keyword evidence="5" id="KW-1185">Reference proteome</keyword>
<evidence type="ECO:0000313" key="5">
    <source>
        <dbReference type="Proteomes" id="UP000190105"/>
    </source>
</evidence>
<feature type="binding site" evidence="3">
    <location>
        <position position="91"/>
    </location>
    <ligand>
        <name>Fe cation</name>
        <dbReference type="ChEBI" id="CHEBI:24875"/>
    </ligand>
</feature>
<dbReference type="PRINTS" id="PR01576">
    <property type="entry name" value="PDEFORMYLASE"/>
</dbReference>
<dbReference type="AlphaFoldDB" id="A0A1T4XMS1"/>
<dbReference type="NCBIfam" id="TIGR00079">
    <property type="entry name" value="pept_deformyl"/>
    <property type="match status" value="1"/>
</dbReference>
<keyword evidence="3" id="KW-0479">Metal-binding</keyword>
<proteinExistence type="inferred from homology"/>
<dbReference type="Gene3D" id="3.90.45.10">
    <property type="entry name" value="Peptide deformylase"/>
    <property type="match status" value="1"/>
</dbReference>
<organism evidence="4 5">
    <name type="scientific">Caloramator quimbayensis</name>
    <dbReference type="NCBI Taxonomy" id="1147123"/>
    <lineage>
        <taxon>Bacteria</taxon>
        <taxon>Bacillati</taxon>
        <taxon>Bacillota</taxon>
        <taxon>Clostridia</taxon>
        <taxon>Eubacteriales</taxon>
        <taxon>Clostridiaceae</taxon>
        <taxon>Caloramator</taxon>
    </lineage>
</organism>